<dbReference type="OMA" id="RMDINIS"/>
<dbReference type="Proteomes" id="UP000824469">
    <property type="component" value="Unassembled WGS sequence"/>
</dbReference>
<feature type="domain" description="Mon2/Sec7/BIG1-like HDS" evidence="3">
    <location>
        <begin position="167"/>
        <end position="236"/>
    </location>
</feature>
<sequence>LMNISAVSSLLAALCQLSNDSLAGVTSGLGQTSAANASPIGTSVAVTIPQTANKIFSVERMIAVLVNNLHRVELLWEQIIAHFLELAEHGSSQVRNVALDALDRSICAVLGCEKVQKESLMVSSMRAKVQRETNNDQHAMISEVISTRKDFKSVCVAYVLNSEPEAFECAIILPLKILYSHRQNAEVRAGALKILLHVLERHGDKLYHSWPSILDMLRSVVNGSEKDLIPLGFQSVRVIMNDGLLAVPEHCLDICVEVAGAYGAQRMDINISLTAIGLLWTTSDFFARGVNYEHLEIHELGRKISAIGAQQSPKTHEQTSDEHGKNCLASHIPIGGFVKISSASSEMNCDKLLLLVFGVLQSLGIDQRPEVRNSAIRTLFQSLSSHGHKLSTDMWEHCLWKLVFPLLTSVQHLAATSSKDEWQGKELGMRGGKPVHMLIHHSRNTQQKQWDETLVLVLSGMSRLLRPFFPFLRTLDSFARGWESLLIFIQESILSGSKEVALAAVNCLQTVLLAHCLKGNMPVDYFKSAFHVYEAVLENGADYHSRVTSKVKEELLHSLGELYVQAFNMFDATLYLRVLELVDLMARHPKSITDNTFMDHGSLPPVHRMVLEVFPMLVPKDGELSSMWPNLLRKMLFYLPGAQAHFGNGYVALDVPDTSREQHRSVGDGWNTDIVSPVGNGQGASGPQSKSADFRMGSKENLQSEGFIFSTSSHNNSMTKEKISLSELNAAPVEEMSNHVSSPQFAEGIVTVLLDLFLLAPLVEKLDTSPEVIAALGRCMATRRDLPDGSLWRTSVEVFNRILIEDIISLQSNSECSGTQVDLHCSGPGRPRFWKEVADAYETFLVGCCGRVFPSELVPPVSLKADESIEATVLDVLCNRVLKSCIDAPVEVLQRLVSTLDRCASRTSSLPIESVGLLPAHCSRFSIACLKKIFSLCSYESGIRWDSSKLTISRIALPLLISRCDFILRQFLTDENDSGETPLPTARVEELIYVLQELARLVLYPSTASVLEIPIVVKEGVQGKISEVERTHLLILFPSLCELVVC</sequence>
<evidence type="ECO:0000313" key="5">
    <source>
        <dbReference type="EMBL" id="KAH9318494.1"/>
    </source>
</evidence>
<dbReference type="PANTHER" id="PTHR34199:SF4">
    <property type="entry name" value="ARM REPEAT SUPERFAMILY PROTEIN"/>
    <property type="match status" value="1"/>
</dbReference>
<feature type="non-terminal residue" evidence="5">
    <location>
        <position position="1"/>
    </location>
</feature>
<protein>
    <recommendedName>
        <fullName evidence="7">Protein MON2 homolog</fullName>
    </recommendedName>
</protein>
<feature type="non-terminal residue" evidence="5">
    <location>
        <position position="1046"/>
    </location>
</feature>
<feature type="signal peptide" evidence="2">
    <location>
        <begin position="1"/>
        <end position="23"/>
    </location>
</feature>
<keyword evidence="2" id="KW-0732">Signal</keyword>
<gene>
    <name evidence="5" type="ORF">KI387_020263</name>
</gene>
<dbReference type="PANTHER" id="PTHR34199">
    <property type="entry name" value="NUMOD3 MOTIF FAMILY PROTEIN, EXPRESSED"/>
    <property type="match status" value="1"/>
</dbReference>
<dbReference type="AlphaFoldDB" id="A0AA38GBA4"/>
<evidence type="ECO:0000256" key="1">
    <source>
        <dbReference type="SAM" id="MobiDB-lite"/>
    </source>
</evidence>
<dbReference type="InterPro" id="IPR016024">
    <property type="entry name" value="ARM-type_fold"/>
</dbReference>
<proteinExistence type="predicted"/>
<dbReference type="SUPFAM" id="SSF48371">
    <property type="entry name" value="ARM repeat"/>
    <property type="match status" value="1"/>
</dbReference>
<feature type="domain" description="Mon2 C-terminal" evidence="4">
    <location>
        <begin position="832"/>
        <end position="1002"/>
    </location>
</feature>
<feature type="chain" id="PRO_5041389765" description="Protein MON2 homolog" evidence="2">
    <location>
        <begin position="24"/>
        <end position="1046"/>
    </location>
</feature>
<evidence type="ECO:0000259" key="3">
    <source>
        <dbReference type="Pfam" id="PF09324"/>
    </source>
</evidence>
<dbReference type="EMBL" id="JAHRHJ020000004">
    <property type="protein sequence ID" value="KAH9318494.1"/>
    <property type="molecule type" value="Genomic_DNA"/>
</dbReference>
<evidence type="ECO:0008006" key="7">
    <source>
        <dbReference type="Google" id="ProtNLM"/>
    </source>
</evidence>
<accession>A0AA38GBA4</accession>
<dbReference type="InterPro" id="IPR032817">
    <property type="entry name" value="Mon2_C"/>
</dbReference>
<reference evidence="5 6" key="1">
    <citation type="journal article" date="2021" name="Nat. Plants">
        <title>The Taxus genome provides insights into paclitaxel biosynthesis.</title>
        <authorList>
            <person name="Xiong X."/>
            <person name="Gou J."/>
            <person name="Liao Q."/>
            <person name="Li Y."/>
            <person name="Zhou Q."/>
            <person name="Bi G."/>
            <person name="Li C."/>
            <person name="Du R."/>
            <person name="Wang X."/>
            <person name="Sun T."/>
            <person name="Guo L."/>
            <person name="Liang H."/>
            <person name="Lu P."/>
            <person name="Wu Y."/>
            <person name="Zhang Z."/>
            <person name="Ro D.K."/>
            <person name="Shang Y."/>
            <person name="Huang S."/>
            <person name="Yan J."/>
        </authorList>
    </citation>
    <scope>NUCLEOTIDE SEQUENCE [LARGE SCALE GENOMIC DNA]</scope>
    <source>
        <strain evidence="5">Ta-2019</strain>
    </source>
</reference>
<dbReference type="Pfam" id="PF16206">
    <property type="entry name" value="Mon2_C"/>
    <property type="match status" value="2"/>
</dbReference>
<dbReference type="InterPro" id="IPR015403">
    <property type="entry name" value="Mon2/Sec7/BIG1-like_HDS"/>
</dbReference>
<organism evidence="5 6">
    <name type="scientific">Taxus chinensis</name>
    <name type="common">Chinese yew</name>
    <name type="synonym">Taxus wallichiana var. chinensis</name>
    <dbReference type="NCBI Taxonomy" id="29808"/>
    <lineage>
        <taxon>Eukaryota</taxon>
        <taxon>Viridiplantae</taxon>
        <taxon>Streptophyta</taxon>
        <taxon>Embryophyta</taxon>
        <taxon>Tracheophyta</taxon>
        <taxon>Spermatophyta</taxon>
        <taxon>Pinopsida</taxon>
        <taxon>Pinidae</taxon>
        <taxon>Conifers II</taxon>
        <taxon>Cupressales</taxon>
        <taxon>Taxaceae</taxon>
        <taxon>Taxus</taxon>
    </lineage>
</organism>
<dbReference type="Pfam" id="PF09324">
    <property type="entry name" value="Sec7-like_HDS"/>
    <property type="match status" value="1"/>
</dbReference>
<evidence type="ECO:0000256" key="2">
    <source>
        <dbReference type="SAM" id="SignalP"/>
    </source>
</evidence>
<evidence type="ECO:0000259" key="4">
    <source>
        <dbReference type="Pfam" id="PF16206"/>
    </source>
</evidence>
<keyword evidence="6" id="KW-1185">Reference proteome</keyword>
<comment type="caution">
    <text evidence="5">The sequence shown here is derived from an EMBL/GenBank/DDBJ whole genome shotgun (WGS) entry which is preliminary data.</text>
</comment>
<name>A0AA38GBA4_TAXCH</name>
<evidence type="ECO:0000313" key="6">
    <source>
        <dbReference type="Proteomes" id="UP000824469"/>
    </source>
</evidence>
<feature type="region of interest" description="Disordered" evidence="1">
    <location>
        <begin position="662"/>
        <end position="694"/>
    </location>
</feature>
<feature type="domain" description="Mon2 C-terminal" evidence="4">
    <location>
        <begin position="242"/>
        <end position="513"/>
    </location>
</feature>